<dbReference type="Pfam" id="PF06101">
    <property type="entry name" value="Vps62"/>
    <property type="match status" value="1"/>
</dbReference>
<dbReference type="STRING" id="1206466.K0KRA0"/>
<dbReference type="eggNOG" id="ENOG502RJPB">
    <property type="taxonomic scope" value="Eukaryota"/>
</dbReference>
<dbReference type="Proteomes" id="UP000009328">
    <property type="component" value="Unassembled WGS sequence"/>
</dbReference>
<feature type="signal peptide" evidence="1">
    <location>
        <begin position="1"/>
        <end position="20"/>
    </location>
</feature>
<dbReference type="FunCoup" id="K0KRA0">
    <property type="interactions" value="35"/>
</dbReference>
<feature type="chain" id="PRO_5003834953" evidence="1">
    <location>
        <begin position="21"/>
        <end position="459"/>
    </location>
</feature>
<gene>
    <name evidence="2" type="ORF">BN7_5266</name>
</gene>
<sequence>MMNYTLFALVVITLVPGITSIPLGSNSNSNDNDDNQLIINLNDDYFKDYNTNDEETLKYIESSIPNFKKQQNLPPIQSLPIIKSERFLKKGEIPKYILDYAPLVHLYTEEEYLPYDIEDYVKHFHLEFRNKTILTNQTLSLKKLGEYANDPNLNTNDLFLTSDFEFNDNPDWLTGKQNKPNLSSGLIKNAPSVLIVVDKGNGWVDAYWFYFYSFNLGPFVMGGGPYGNHIGDWEHSLMRFYNGLPIFVWMSAHGGGGGYHYKALEKSDIDSKKPIIFSSRGTHANYASVGQHSHDLPFGMLSDFTDRGPLWDPSKNYLGYTWDGEILSPVSNESKPDNFKELNYGDWLLFKGHWGDDKLSPEDPRQRWSPFEWKFIEGPTGPLTKHLNRIKLCQRAKWWNFWKGCPPKNFIKLGEGIEKEDGIVCANLFGWIRPFFLRNLLENLTWGGGLCNLMNLIWG</sequence>
<dbReference type="PANTHER" id="PTHR48220:SF1">
    <property type="entry name" value="VACUOLAR PROTEIN SORTING-ASSOCIATED PROTEIN 62-RELATED"/>
    <property type="match status" value="1"/>
</dbReference>
<dbReference type="InterPro" id="IPR009291">
    <property type="entry name" value="Vps62"/>
</dbReference>
<dbReference type="AlphaFoldDB" id="K0KRA0"/>
<protein>
    <submittedName>
        <fullName evidence="2">Vacuolar protein sorting-associated protein</fullName>
    </submittedName>
</protein>
<comment type="caution">
    <text evidence="2">The sequence shown here is derived from an EMBL/GenBank/DDBJ whole genome shotgun (WGS) entry which is preliminary data.</text>
</comment>
<accession>K0KRA0</accession>
<dbReference type="GO" id="GO:0006623">
    <property type="term" value="P:protein targeting to vacuole"/>
    <property type="evidence" value="ECO:0007669"/>
    <property type="project" value="TreeGrafter"/>
</dbReference>
<dbReference type="HOGENOM" id="CLU_024079_2_0_1"/>
<dbReference type="PANTHER" id="PTHR48220">
    <property type="match status" value="1"/>
</dbReference>
<evidence type="ECO:0000313" key="3">
    <source>
        <dbReference type="Proteomes" id="UP000009328"/>
    </source>
</evidence>
<evidence type="ECO:0000313" key="2">
    <source>
        <dbReference type="EMBL" id="CCH45681.1"/>
    </source>
</evidence>
<dbReference type="EMBL" id="CAIF01000207">
    <property type="protein sequence ID" value="CCH45681.1"/>
    <property type="molecule type" value="Genomic_DNA"/>
</dbReference>
<evidence type="ECO:0000256" key="1">
    <source>
        <dbReference type="SAM" id="SignalP"/>
    </source>
</evidence>
<keyword evidence="3" id="KW-1185">Reference proteome</keyword>
<dbReference type="GO" id="GO:0000329">
    <property type="term" value="C:fungal-type vacuole membrane"/>
    <property type="evidence" value="ECO:0007669"/>
    <property type="project" value="TreeGrafter"/>
</dbReference>
<proteinExistence type="predicted"/>
<reference evidence="2 3" key="1">
    <citation type="journal article" date="2012" name="Eukaryot. Cell">
        <title>Draft genome sequence of Wickerhamomyces ciferrii NRRL Y-1031 F-60-10.</title>
        <authorList>
            <person name="Schneider J."/>
            <person name="Andrea H."/>
            <person name="Blom J."/>
            <person name="Jaenicke S."/>
            <person name="Ruckert C."/>
            <person name="Schorsch C."/>
            <person name="Szczepanowski R."/>
            <person name="Farwick M."/>
            <person name="Goesmann A."/>
            <person name="Puhler A."/>
            <person name="Schaffer S."/>
            <person name="Tauch A."/>
            <person name="Kohler T."/>
            <person name="Brinkrolf K."/>
        </authorList>
    </citation>
    <scope>NUCLEOTIDE SEQUENCE [LARGE SCALE GENOMIC DNA]</scope>
    <source>
        <strain evidence="3">ATCC 14091 / BCRC 22168 / CBS 111 / JCM 3599 / NBRC 0793 / NRRL Y-1031 F-60-10</strain>
    </source>
</reference>
<dbReference type="InterPro" id="IPR053102">
    <property type="entry name" value="VPS_Associated"/>
</dbReference>
<keyword evidence="1" id="KW-0732">Signal</keyword>
<name>K0KRA0_WICCF</name>
<organism evidence="2 3">
    <name type="scientific">Wickerhamomyces ciferrii (strain ATCC 14091 / BCRC 22168 / CBS 111 / JCM 3599 / NBRC 0793 / NRRL Y-1031 F-60-10)</name>
    <name type="common">Yeast</name>
    <name type="synonym">Pichia ciferrii</name>
    <dbReference type="NCBI Taxonomy" id="1206466"/>
    <lineage>
        <taxon>Eukaryota</taxon>
        <taxon>Fungi</taxon>
        <taxon>Dikarya</taxon>
        <taxon>Ascomycota</taxon>
        <taxon>Saccharomycotina</taxon>
        <taxon>Saccharomycetes</taxon>
        <taxon>Phaffomycetales</taxon>
        <taxon>Wickerhamomycetaceae</taxon>
        <taxon>Wickerhamomyces</taxon>
    </lineage>
</organism>
<dbReference type="InParanoid" id="K0KRA0"/>